<reference evidence="2" key="2">
    <citation type="submission" date="2023-01" db="EMBL/GenBank/DDBJ databases">
        <authorList>
            <person name="Sun Q."/>
            <person name="Evtushenko L."/>
        </authorList>
    </citation>
    <scope>NUCLEOTIDE SEQUENCE</scope>
    <source>
        <strain evidence="2">VKM Ac-1321</strain>
    </source>
</reference>
<keyword evidence="3" id="KW-1185">Reference proteome</keyword>
<dbReference type="Proteomes" id="UP001143480">
    <property type="component" value="Unassembled WGS sequence"/>
</dbReference>
<organism evidence="2 3">
    <name type="scientific">Dactylosporangium matsuzakiense</name>
    <dbReference type="NCBI Taxonomy" id="53360"/>
    <lineage>
        <taxon>Bacteria</taxon>
        <taxon>Bacillati</taxon>
        <taxon>Actinomycetota</taxon>
        <taxon>Actinomycetes</taxon>
        <taxon>Micromonosporales</taxon>
        <taxon>Micromonosporaceae</taxon>
        <taxon>Dactylosporangium</taxon>
    </lineage>
</organism>
<evidence type="ECO:0000313" key="2">
    <source>
        <dbReference type="EMBL" id="GLL07219.1"/>
    </source>
</evidence>
<evidence type="ECO:0000256" key="1">
    <source>
        <dbReference type="SAM" id="MobiDB-lite"/>
    </source>
</evidence>
<feature type="region of interest" description="Disordered" evidence="1">
    <location>
        <begin position="116"/>
        <end position="139"/>
    </location>
</feature>
<name>A0A9W6KV21_9ACTN</name>
<dbReference type="RefSeq" id="WP_271190062.1">
    <property type="nucleotide sequence ID" value="NZ_BSFP01000089.1"/>
</dbReference>
<sequence length="270" mass="28863">MCQWAAAFRRAAALPPLLRSPRPAAGSRLASSGTVLQGGGAGIGGGPVRLPRGRYTYLAVRELLHDRYPWRDSPAEPWRYPLLQSDAFTWRAADGTTTGLVRRTWDAAGPDPAVTETWYTTPPPQPTPSPGTSGGWSPDPAVLAGQLAEWEPAHPRPIYMLETAAMRYRTILPTTAQHAAALTVLCTTPGVHYDGPVTDQTGRPGIGLSADDDYSTGPTASPGPFHHATVVLDPTTWRVQAFRIVRPSTSGWPDDRGVVLLDAGCRAVVG</sequence>
<dbReference type="AlphaFoldDB" id="A0A9W6KV21"/>
<gene>
    <name evidence="2" type="ORF">GCM10017581_089710</name>
</gene>
<evidence type="ECO:0000313" key="3">
    <source>
        <dbReference type="Proteomes" id="UP001143480"/>
    </source>
</evidence>
<comment type="caution">
    <text evidence="2">The sequence shown here is derived from an EMBL/GenBank/DDBJ whole genome shotgun (WGS) entry which is preliminary data.</text>
</comment>
<reference evidence="2" key="1">
    <citation type="journal article" date="2014" name="Int. J. Syst. Evol. Microbiol.">
        <title>Complete genome sequence of Corynebacterium casei LMG S-19264T (=DSM 44701T), isolated from a smear-ripened cheese.</title>
        <authorList>
            <consortium name="US DOE Joint Genome Institute (JGI-PGF)"/>
            <person name="Walter F."/>
            <person name="Albersmeier A."/>
            <person name="Kalinowski J."/>
            <person name="Ruckert C."/>
        </authorList>
    </citation>
    <scope>NUCLEOTIDE SEQUENCE</scope>
    <source>
        <strain evidence="2">VKM Ac-1321</strain>
    </source>
</reference>
<proteinExistence type="predicted"/>
<dbReference type="EMBL" id="BSFP01000089">
    <property type="protein sequence ID" value="GLL07219.1"/>
    <property type="molecule type" value="Genomic_DNA"/>
</dbReference>
<protein>
    <submittedName>
        <fullName evidence="2">Uncharacterized protein</fullName>
    </submittedName>
</protein>
<accession>A0A9W6KV21</accession>